<evidence type="ECO:0000256" key="1">
    <source>
        <dbReference type="SAM" id="MobiDB-lite"/>
    </source>
</evidence>
<protein>
    <submittedName>
        <fullName evidence="2">Uncharacterized protein</fullName>
    </submittedName>
</protein>
<proteinExistence type="predicted"/>
<organism evidence="2">
    <name type="scientific">marine sediment metagenome</name>
    <dbReference type="NCBI Taxonomy" id="412755"/>
    <lineage>
        <taxon>unclassified sequences</taxon>
        <taxon>metagenomes</taxon>
        <taxon>ecological metagenomes</taxon>
    </lineage>
</organism>
<name>X1S5H3_9ZZZZ</name>
<feature type="compositionally biased region" description="Acidic residues" evidence="1">
    <location>
        <begin position="73"/>
        <end position="86"/>
    </location>
</feature>
<sequence length="198" mass="21809">MAGIYSAYYSQQKSYITQDQVAAMQQNLRAAMYVMQREIRMAGCDPTRKADAEITTADTNSISFTEDIRGDTEGSDPDGDTDDPNEDITYSLDDNDDDGDNDLERNGNLIAENIDALNFVYLGEAGVLDDDGNGNVVASIPLIRSVQITIVARTGRGDPGYTNNISYQNQWGTIYTAPGDDLRRKRLTTEVKCRNLGL</sequence>
<reference evidence="2" key="1">
    <citation type="journal article" date="2014" name="Front. Microbiol.">
        <title>High frequency of phylogenetically diverse reductive dehalogenase-homologous genes in deep subseafloor sedimentary metagenomes.</title>
        <authorList>
            <person name="Kawai M."/>
            <person name="Futagami T."/>
            <person name="Toyoda A."/>
            <person name="Takaki Y."/>
            <person name="Nishi S."/>
            <person name="Hori S."/>
            <person name="Arai W."/>
            <person name="Tsubouchi T."/>
            <person name="Morono Y."/>
            <person name="Uchiyama I."/>
            <person name="Ito T."/>
            <person name="Fujiyama A."/>
            <person name="Inagaki F."/>
            <person name="Takami H."/>
        </authorList>
    </citation>
    <scope>NUCLEOTIDE SEQUENCE</scope>
    <source>
        <strain evidence="2">Expedition CK06-06</strain>
    </source>
</reference>
<gene>
    <name evidence="2" type="ORF">S12H4_37751</name>
</gene>
<feature type="region of interest" description="Disordered" evidence="1">
    <location>
        <begin position="52"/>
        <end position="103"/>
    </location>
</feature>
<dbReference type="AlphaFoldDB" id="X1S5H3"/>
<accession>X1S5H3</accession>
<comment type="caution">
    <text evidence="2">The sequence shown here is derived from an EMBL/GenBank/DDBJ whole genome shotgun (WGS) entry which is preliminary data.</text>
</comment>
<evidence type="ECO:0000313" key="2">
    <source>
        <dbReference type="EMBL" id="GAI88292.1"/>
    </source>
</evidence>
<dbReference type="EMBL" id="BARW01022659">
    <property type="protein sequence ID" value="GAI88292.1"/>
    <property type="molecule type" value="Genomic_DNA"/>
</dbReference>